<dbReference type="PANTHER" id="PTHR12599:SF0">
    <property type="entry name" value="PTERIN-4-ALPHA-CARBINOLAMINE DEHYDRATASE"/>
    <property type="match status" value="1"/>
</dbReference>
<dbReference type="GO" id="GO:0006729">
    <property type="term" value="P:tetrahydrobiopterin biosynthetic process"/>
    <property type="evidence" value="ECO:0007669"/>
    <property type="project" value="InterPro"/>
</dbReference>
<name>A0A1Y5XSX7_KIBAR</name>
<gene>
    <name evidence="6" type="ORF">SAMN05661093_05322</name>
</gene>
<dbReference type="Gene3D" id="3.30.1360.20">
    <property type="entry name" value="Transcriptional coactivator/pterin dehydratase"/>
    <property type="match status" value="1"/>
</dbReference>
<dbReference type="AlphaFoldDB" id="A0A1Y5XSX7"/>
<evidence type="ECO:0000256" key="4">
    <source>
        <dbReference type="ARBA" id="ARBA00021735"/>
    </source>
</evidence>
<accession>A0A1Y5XSX7</accession>
<evidence type="ECO:0000313" key="6">
    <source>
        <dbReference type="EMBL" id="SMD15710.1"/>
    </source>
</evidence>
<keyword evidence="7" id="KW-1185">Reference proteome</keyword>
<evidence type="ECO:0000256" key="2">
    <source>
        <dbReference type="ARBA" id="ARBA00006472"/>
    </source>
</evidence>
<dbReference type="InterPro" id="IPR036428">
    <property type="entry name" value="PCD_sf"/>
</dbReference>
<dbReference type="Proteomes" id="UP000192674">
    <property type="component" value="Unassembled WGS sequence"/>
</dbReference>
<comment type="catalytic activity">
    <reaction evidence="1">
        <text>(4aS,6R)-4a-hydroxy-L-erythro-5,6,7,8-tetrahydrobiopterin = (6R)-L-erythro-6,7-dihydrobiopterin + H2O</text>
        <dbReference type="Rhea" id="RHEA:11920"/>
        <dbReference type="ChEBI" id="CHEBI:15377"/>
        <dbReference type="ChEBI" id="CHEBI:15642"/>
        <dbReference type="ChEBI" id="CHEBI:43120"/>
        <dbReference type="EC" id="4.2.1.96"/>
    </reaction>
</comment>
<evidence type="ECO:0000256" key="1">
    <source>
        <dbReference type="ARBA" id="ARBA00001554"/>
    </source>
</evidence>
<dbReference type="CDD" id="cd00488">
    <property type="entry name" value="PCD_DCoH"/>
    <property type="match status" value="1"/>
</dbReference>
<keyword evidence="5" id="KW-0456">Lyase</keyword>
<dbReference type="EC" id="4.2.1.96" evidence="3"/>
<protein>
    <recommendedName>
        <fullName evidence="4">Putative pterin-4-alpha-carbinolamine dehydratase</fullName>
        <ecNumber evidence="3">4.2.1.96</ecNumber>
    </recommendedName>
</protein>
<dbReference type="EMBL" id="FWXV01000004">
    <property type="protein sequence ID" value="SMD15710.1"/>
    <property type="molecule type" value="Genomic_DNA"/>
</dbReference>
<sequence length="108" mass="11734">MHDGPMAELLTDEELTSALDHLPLWRREGSTIVRSVELASFPQAIQAVNRVAEIAENDDHHPDIDIRWRTLTFVLSTHSAGGLTAKDTALATEIDAVIDAVHPGTAEA</sequence>
<comment type="similarity">
    <text evidence="2">Belongs to the pterin-4-alpha-carbinolamine dehydratase family.</text>
</comment>
<evidence type="ECO:0000313" key="7">
    <source>
        <dbReference type="Proteomes" id="UP000192674"/>
    </source>
</evidence>
<dbReference type="Pfam" id="PF01329">
    <property type="entry name" value="Pterin_4a"/>
    <property type="match status" value="1"/>
</dbReference>
<dbReference type="SUPFAM" id="SSF55248">
    <property type="entry name" value="PCD-like"/>
    <property type="match status" value="1"/>
</dbReference>
<evidence type="ECO:0000256" key="5">
    <source>
        <dbReference type="ARBA" id="ARBA00023239"/>
    </source>
</evidence>
<dbReference type="PANTHER" id="PTHR12599">
    <property type="entry name" value="PTERIN-4-ALPHA-CARBINOLAMINE DEHYDRATASE"/>
    <property type="match status" value="1"/>
</dbReference>
<dbReference type="GO" id="GO:0008124">
    <property type="term" value="F:4-alpha-hydroxytetrahydrobiopterin dehydratase activity"/>
    <property type="evidence" value="ECO:0007669"/>
    <property type="project" value="UniProtKB-EC"/>
</dbReference>
<proteinExistence type="inferred from homology"/>
<organism evidence="6 7">
    <name type="scientific">Kibdelosporangium aridum</name>
    <dbReference type="NCBI Taxonomy" id="2030"/>
    <lineage>
        <taxon>Bacteria</taxon>
        <taxon>Bacillati</taxon>
        <taxon>Actinomycetota</taxon>
        <taxon>Actinomycetes</taxon>
        <taxon>Pseudonocardiales</taxon>
        <taxon>Pseudonocardiaceae</taxon>
        <taxon>Kibdelosporangium</taxon>
    </lineage>
</organism>
<evidence type="ECO:0000256" key="3">
    <source>
        <dbReference type="ARBA" id="ARBA00013252"/>
    </source>
</evidence>
<dbReference type="NCBIfam" id="NF002017">
    <property type="entry name" value="PRK00823.1-2"/>
    <property type="match status" value="1"/>
</dbReference>
<reference evidence="6 7" key="1">
    <citation type="submission" date="2017-04" db="EMBL/GenBank/DDBJ databases">
        <authorList>
            <person name="Afonso C.L."/>
            <person name="Miller P.J."/>
            <person name="Scott M.A."/>
            <person name="Spackman E."/>
            <person name="Goraichik I."/>
            <person name="Dimitrov K.M."/>
            <person name="Suarez D.L."/>
            <person name="Swayne D.E."/>
        </authorList>
    </citation>
    <scope>NUCLEOTIDE SEQUENCE [LARGE SCALE GENOMIC DNA]</scope>
    <source>
        <strain evidence="6 7">DSM 43828</strain>
    </source>
</reference>
<dbReference type="InterPro" id="IPR001533">
    <property type="entry name" value="Pterin_deHydtase"/>
</dbReference>